<feature type="region of interest" description="Disordered" evidence="1">
    <location>
        <begin position="45"/>
        <end position="105"/>
    </location>
</feature>
<sequence length="164" mass="16783">MQLAGSCYFALNSADPSPLVAPAISLGTADPSPLVAPAISLGSADPLSSTAADPSPNIPSARTPSLYCRGPPLSVGADPPPPSSVTAEPLYPAARTPSHHNSIVRQRGPPLAIATDPLFSTAAEPSKPLRHPSERTPSFQCRARVLLRKSRAGGEGAGRCECTA</sequence>
<gene>
    <name evidence="2" type="ORF">niasHT_024072</name>
</gene>
<organism evidence="2 3">
    <name type="scientific">Heterodera trifolii</name>
    <dbReference type="NCBI Taxonomy" id="157864"/>
    <lineage>
        <taxon>Eukaryota</taxon>
        <taxon>Metazoa</taxon>
        <taxon>Ecdysozoa</taxon>
        <taxon>Nematoda</taxon>
        <taxon>Chromadorea</taxon>
        <taxon>Rhabditida</taxon>
        <taxon>Tylenchina</taxon>
        <taxon>Tylenchomorpha</taxon>
        <taxon>Tylenchoidea</taxon>
        <taxon>Heteroderidae</taxon>
        <taxon>Heteroderinae</taxon>
        <taxon>Heterodera</taxon>
    </lineage>
</organism>
<accession>A0ABD2JYQ1</accession>
<feature type="compositionally biased region" description="Polar residues" evidence="1">
    <location>
        <begin position="46"/>
        <end position="63"/>
    </location>
</feature>
<comment type="caution">
    <text evidence="2">The sequence shown here is derived from an EMBL/GenBank/DDBJ whole genome shotgun (WGS) entry which is preliminary data.</text>
</comment>
<name>A0ABD2JYQ1_9BILA</name>
<keyword evidence="3" id="KW-1185">Reference proteome</keyword>
<dbReference type="Proteomes" id="UP001620626">
    <property type="component" value="Unassembled WGS sequence"/>
</dbReference>
<proteinExistence type="predicted"/>
<reference evidence="2 3" key="1">
    <citation type="submission" date="2024-10" db="EMBL/GenBank/DDBJ databases">
        <authorList>
            <person name="Kim D."/>
        </authorList>
    </citation>
    <scope>NUCLEOTIDE SEQUENCE [LARGE SCALE GENOMIC DNA]</scope>
    <source>
        <strain evidence="2">BH-2024</strain>
    </source>
</reference>
<evidence type="ECO:0000256" key="1">
    <source>
        <dbReference type="SAM" id="MobiDB-lite"/>
    </source>
</evidence>
<protein>
    <submittedName>
        <fullName evidence="2">Uncharacterized protein</fullName>
    </submittedName>
</protein>
<dbReference type="AlphaFoldDB" id="A0ABD2JYQ1"/>
<evidence type="ECO:0000313" key="3">
    <source>
        <dbReference type="Proteomes" id="UP001620626"/>
    </source>
</evidence>
<evidence type="ECO:0000313" key="2">
    <source>
        <dbReference type="EMBL" id="KAL3095776.1"/>
    </source>
</evidence>
<dbReference type="EMBL" id="JBICBT010000872">
    <property type="protein sequence ID" value="KAL3095776.1"/>
    <property type="molecule type" value="Genomic_DNA"/>
</dbReference>